<dbReference type="Gene3D" id="3.40.50.2000">
    <property type="entry name" value="Glycogen Phosphorylase B"/>
    <property type="match status" value="1"/>
</dbReference>
<dbReference type="Gene3D" id="3.40.50.300">
    <property type="entry name" value="P-loop containing nucleotide triphosphate hydrolases"/>
    <property type="match status" value="1"/>
</dbReference>
<proteinExistence type="predicted"/>
<gene>
    <name evidence="1" type="ORF">PZ740_08905</name>
</gene>
<evidence type="ECO:0008006" key="3">
    <source>
        <dbReference type="Google" id="ProtNLM"/>
    </source>
</evidence>
<dbReference type="SUPFAM" id="SSF52540">
    <property type="entry name" value="P-loop containing nucleoside triphosphate hydrolases"/>
    <property type="match status" value="1"/>
</dbReference>
<accession>A0AAP3XRB2</accession>
<protein>
    <recommendedName>
        <fullName evidence="3">Thymidylate kinase</fullName>
    </recommendedName>
</protein>
<comment type="caution">
    <text evidence="1">The sequence shown here is derived from an EMBL/GenBank/DDBJ whole genome shotgun (WGS) entry which is preliminary data.</text>
</comment>
<keyword evidence="2" id="KW-1185">Reference proteome</keyword>
<dbReference type="InterPro" id="IPR027417">
    <property type="entry name" value="P-loop_NTPase"/>
</dbReference>
<dbReference type="EMBL" id="JARGEQ010000090">
    <property type="protein sequence ID" value="MDF1586501.1"/>
    <property type="molecule type" value="Genomic_DNA"/>
</dbReference>
<name>A0AAP3XRB2_9PROT</name>
<dbReference type="RefSeq" id="WP_327788916.1">
    <property type="nucleotide sequence ID" value="NZ_JARGEQ010000090.1"/>
</dbReference>
<evidence type="ECO:0000313" key="2">
    <source>
        <dbReference type="Proteomes" id="UP001301140"/>
    </source>
</evidence>
<reference evidence="1 2" key="1">
    <citation type="submission" date="2023-03" db="EMBL/GenBank/DDBJ databases">
        <title>YIM 152171 draft genome.</title>
        <authorList>
            <person name="Yang Z."/>
        </authorList>
    </citation>
    <scope>NUCLEOTIDE SEQUENCE [LARGE SCALE GENOMIC DNA]</scope>
    <source>
        <strain evidence="1 2">YIM 152171</strain>
    </source>
</reference>
<evidence type="ECO:0000313" key="1">
    <source>
        <dbReference type="EMBL" id="MDF1586501.1"/>
    </source>
</evidence>
<dbReference type="AlphaFoldDB" id="A0AAP3XRB2"/>
<dbReference type="SUPFAM" id="SSF53756">
    <property type="entry name" value="UDP-Glycosyltransferase/glycogen phosphorylase"/>
    <property type="match status" value="1"/>
</dbReference>
<sequence>MRRFMVVCFGLEAERARRQPWQVALGIARGLAARGHAVSLVTDAREPPSIDGVEVLRADPLLVRGQAAPALRALVGERAPERIFWITGALRLVRLHRLDAGAAVELVLASPRFRLAEVWRAGPALLWRERRLLALPLLGALLPGLLLRRGFARSGARGIVYLSPSARARFTGLGLPAGCLLVPQVDAALCTRLAPPPRRGPVLYLGPPLGARGADLAIAAFEEAAALGLPGELHMLLRPDSGGEALRRIARQAAASPFAARIRIETAMLRPDELRRRLEACRTVLLPFRLPVSEVPLVVIEAGLSGRALVVLDAPGVSEYARLLGGRIAPWPEALAPLLLDAATAPLPPAPDPAPWTSWRHAVAPLVEAPCEPMAGFRLVALCGADGSGKTLLLGRLSASLADRGLPHRHLWTRFRNYLSRPLLALARLTGHNRKERHPGFTIGYHDFQKSPWLSLPFLLLQAVDQVLDILLRYRTRRGLLLADRCVLDTLVDLAVDTGHDDLVLRRLGPLLLRLVPQPFAAVVIERDPALVAACRPDAVAERHFERRRQLYRRLARDYGLPLVVNDGTPEAAAASVAGLLGSGPRLLEPGR</sequence>
<dbReference type="Proteomes" id="UP001301140">
    <property type="component" value="Unassembled WGS sequence"/>
</dbReference>
<organism evidence="1 2">
    <name type="scientific">Marinimicrococcus flavescens</name>
    <dbReference type="NCBI Taxonomy" id="3031815"/>
    <lineage>
        <taxon>Bacteria</taxon>
        <taxon>Pseudomonadati</taxon>
        <taxon>Pseudomonadota</taxon>
        <taxon>Alphaproteobacteria</taxon>
        <taxon>Geminicoccales</taxon>
        <taxon>Geminicoccaceae</taxon>
        <taxon>Marinimicrococcus</taxon>
    </lineage>
</organism>